<accession>A0AAP3JYF0</accession>
<sequence length="240" mass="27512">MMNKYEKEARVYPAIAGMIIPIILTTLYVTSFIPKTLDMWESIIAKIGLFIPVALIYGALAYWIRQLFIDASKRLFQFRLFKEDETEMPTTKLLLWSSDVRKSEADIKRIAEKIKTDFGIQLLSKDEEISNLSEAKRTIVDAVGKIREVTRNNENLQQYNRKYGFCRNYLGACVYATGAIILALAANFILDMPYASVLFMALGVQILLGIIDYASYKSKAYDYARAMYNAYTTGTEYERE</sequence>
<evidence type="ECO:0000313" key="2">
    <source>
        <dbReference type="EMBL" id="MDB0851724.1"/>
    </source>
</evidence>
<evidence type="ECO:0008006" key="4">
    <source>
        <dbReference type="Google" id="ProtNLM"/>
    </source>
</evidence>
<evidence type="ECO:0000313" key="3">
    <source>
        <dbReference type="Proteomes" id="UP001210999"/>
    </source>
</evidence>
<feature type="transmembrane region" description="Helical" evidence="1">
    <location>
        <begin position="12"/>
        <end position="31"/>
    </location>
</feature>
<reference evidence="2" key="1">
    <citation type="submission" date="2023-01" db="EMBL/GenBank/DDBJ databases">
        <title>Human gut microbiome strain richness.</title>
        <authorList>
            <person name="Chen-Liaw A."/>
        </authorList>
    </citation>
    <scope>NUCLEOTIDE SEQUENCE</scope>
    <source>
        <strain evidence="2">H9_m1001271B151109d0_201107</strain>
    </source>
</reference>
<keyword evidence="1" id="KW-1133">Transmembrane helix</keyword>
<feature type="transmembrane region" description="Helical" evidence="1">
    <location>
        <begin position="196"/>
        <end position="216"/>
    </location>
</feature>
<organism evidence="2 3">
    <name type="scientific">Phocaeicola vulgatus</name>
    <name type="common">Bacteroides vulgatus</name>
    <dbReference type="NCBI Taxonomy" id="821"/>
    <lineage>
        <taxon>Bacteria</taxon>
        <taxon>Pseudomonadati</taxon>
        <taxon>Bacteroidota</taxon>
        <taxon>Bacteroidia</taxon>
        <taxon>Bacteroidales</taxon>
        <taxon>Bacteroidaceae</taxon>
        <taxon>Phocaeicola</taxon>
    </lineage>
</organism>
<dbReference type="EMBL" id="JAQKEI010000010">
    <property type="protein sequence ID" value="MDB0851724.1"/>
    <property type="molecule type" value="Genomic_DNA"/>
</dbReference>
<keyword evidence="1" id="KW-0812">Transmembrane</keyword>
<keyword evidence="1" id="KW-0472">Membrane</keyword>
<dbReference type="RefSeq" id="WP_138286745.1">
    <property type="nucleotide sequence ID" value="NZ_JADPDR010000017.1"/>
</dbReference>
<feature type="transmembrane region" description="Helical" evidence="1">
    <location>
        <begin position="43"/>
        <end position="64"/>
    </location>
</feature>
<dbReference type="Proteomes" id="UP001210999">
    <property type="component" value="Unassembled WGS sequence"/>
</dbReference>
<comment type="caution">
    <text evidence="2">The sequence shown here is derived from an EMBL/GenBank/DDBJ whole genome shotgun (WGS) entry which is preliminary data.</text>
</comment>
<name>A0AAP3JYF0_PHOVU</name>
<dbReference type="AlphaFoldDB" id="A0AAP3JYF0"/>
<gene>
    <name evidence="2" type="ORF">PL594_09425</name>
</gene>
<feature type="transmembrane region" description="Helical" evidence="1">
    <location>
        <begin position="169"/>
        <end position="190"/>
    </location>
</feature>
<evidence type="ECO:0000256" key="1">
    <source>
        <dbReference type="SAM" id="Phobius"/>
    </source>
</evidence>
<protein>
    <recommendedName>
        <fullName evidence="4">Transmembrane protein</fullName>
    </recommendedName>
</protein>
<proteinExistence type="predicted"/>